<dbReference type="GO" id="GO:0006355">
    <property type="term" value="P:regulation of DNA-templated transcription"/>
    <property type="evidence" value="ECO:0007669"/>
    <property type="project" value="InterPro"/>
</dbReference>
<proteinExistence type="predicted"/>
<dbReference type="InterPro" id="IPR036388">
    <property type="entry name" value="WH-like_DNA-bd_sf"/>
</dbReference>
<dbReference type="Proteomes" id="UP000600449">
    <property type="component" value="Unassembled WGS sequence"/>
</dbReference>
<gene>
    <name evidence="1" type="ORF">GCM10011322_47330</name>
</gene>
<dbReference type="InterPro" id="IPR016032">
    <property type="entry name" value="Sig_transdc_resp-reg_C-effctor"/>
</dbReference>
<keyword evidence="2" id="KW-1185">Reference proteome</keyword>
<dbReference type="Gene3D" id="1.10.10.10">
    <property type="entry name" value="Winged helix-like DNA-binding domain superfamily/Winged helix DNA-binding domain"/>
    <property type="match status" value="1"/>
</dbReference>
<comment type="caution">
    <text evidence="1">The sequence shown here is derived from an EMBL/GenBank/DDBJ whole genome shotgun (WGS) entry which is preliminary data.</text>
</comment>
<dbReference type="GO" id="GO:0003677">
    <property type="term" value="F:DNA binding"/>
    <property type="evidence" value="ECO:0007669"/>
    <property type="project" value="InterPro"/>
</dbReference>
<dbReference type="EMBL" id="BMMF01000022">
    <property type="protein sequence ID" value="GGK55172.1"/>
    <property type="molecule type" value="Genomic_DNA"/>
</dbReference>
<evidence type="ECO:0000313" key="1">
    <source>
        <dbReference type="EMBL" id="GGK55172.1"/>
    </source>
</evidence>
<dbReference type="RefSeq" id="WP_188915761.1">
    <property type="nucleotide sequence ID" value="NZ_BMMF01000022.1"/>
</dbReference>
<reference evidence="1 2" key="1">
    <citation type="journal article" date="2014" name="Int. J. Syst. Evol. Microbiol.">
        <title>Complete genome sequence of Corynebacterium casei LMG S-19264T (=DSM 44701T), isolated from a smear-ripened cheese.</title>
        <authorList>
            <consortium name="US DOE Joint Genome Institute (JGI-PGF)"/>
            <person name="Walter F."/>
            <person name="Albersmeier A."/>
            <person name="Kalinowski J."/>
            <person name="Ruckert C."/>
        </authorList>
    </citation>
    <scope>NUCLEOTIDE SEQUENCE [LARGE SCALE GENOMIC DNA]</scope>
    <source>
        <strain evidence="1 2">CGMCC 1.9161</strain>
    </source>
</reference>
<protein>
    <recommendedName>
        <fullName evidence="3">DNA-binding transcriptional regulator, CsgD family</fullName>
    </recommendedName>
</protein>
<dbReference type="AlphaFoldDB" id="A0A917VAA1"/>
<evidence type="ECO:0000313" key="2">
    <source>
        <dbReference type="Proteomes" id="UP000600449"/>
    </source>
</evidence>
<dbReference type="Gene3D" id="3.30.450.20">
    <property type="entry name" value="PAS domain"/>
    <property type="match status" value="1"/>
</dbReference>
<sequence length="365" mass="39729">MTRISETDVALLRERLYAAGSGLEPWSGLLPALATTFSARRVTIHVGDTEGTASAVETWPVAPEGMLEYDRTYAGQDLRADRIVRGGRRGVMTTADLMSPGEIARCPVHNEHYRRWPECWQNLLAAVEYGARLVVPTLHRHAADGAFEEDIVRAMRVLAPDFARAWSLPIADPGLATDDYEALIESLEEGLIIVDRRMRVLRVNAAARALIDAAQTISIEDGIPTAVRALSRQQVDAALAAAVSIGMRGSTAGPREIVVAARDGSSVLLDAHPIIGSAKAAAMLRIRPIRTPTLPTIDDVVEAFGVTRSQAELALALARGRRLADHAAERQISLHTARTHLRDLRERIGAARQSDVVRMVFVLSR</sequence>
<dbReference type="SUPFAM" id="SSF46894">
    <property type="entry name" value="C-terminal effector domain of the bipartite response regulators"/>
    <property type="match status" value="1"/>
</dbReference>
<organism evidence="1 2">
    <name type="scientific">Salinarimonas ramus</name>
    <dbReference type="NCBI Taxonomy" id="690164"/>
    <lineage>
        <taxon>Bacteria</taxon>
        <taxon>Pseudomonadati</taxon>
        <taxon>Pseudomonadota</taxon>
        <taxon>Alphaproteobacteria</taxon>
        <taxon>Hyphomicrobiales</taxon>
        <taxon>Salinarimonadaceae</taxon>
        <taxon>Salinarimonas</taxon>
    </lineage>
</organism>
<name>A0A917VAA1_9HYPH</name>
<evidence type="ECO:0008006" key="3">
    <source>
        <dbReference type="Google" id="ProtNLM"/>
    </source>
</evidence>
<accession>A0A917VAA1</accession>